<comment type="similarity">
    <text evidence="1">Belongs to the thioredoxin family. DsbA subfamily.</text>
</comment>
<dbReference type="PANTHER" id="PTHR13887">
    <property type="entry name" value="GLUTATHIONE S-TRANSFERASE KAPPA"/>
    <property type="match status" value="1"/>
</dbReference>
<reference evidence="4 5" key="1">
    <citation type="submission" date="2016-12" db="EMBL/GenBank/DDBJ databases">
        <title>The draft genome sequence of Actinophytocola xinjiangensis.</title>
        <authorList>
            <person name="Wang W."/>
            <person name="Yuan L."/>
        </authorList>
    </citation>
    <scope>NUCLEOTIDE SEQUENCE [LARGE SCALE GENOMIC DNA]</scope>
    <source>
        <strain evidence="4 5">CGMCC 4.4663</strain>
    </source>
</reference>
<proteinExistence type="inferred from homology"/>
<evidence type="ECO:0000259" key="3">
    <source>
        <dbReference type="PROSITE" id="PS51352"/>
    </source>
</evidence>
<keyword evidence="2" id="KW-0812">Transmembrane</keyword>
<keyword evidence="2" id="KW-1133">Transmembrane helix</keyword>
<keyword evidence="5" id="KW-1185">Reference proteome</keyword>
<accession>A0A7Z1ATX3</accession>
<organism evidence="4 5">
    <name type="scientific">Actinophytocola xinjiangensis</name>
    <dbReference type="NCBI Taxonomy" id="485602"/>
    <lineage>
        <taxon>Bacteria</taxon>
        <taxon>Bacillati</taxon>
        <taxon>Actinomycetota</taxon>
        <taxon>Actinomycetes</taxon>
        <taxon>Pseudonocardiales</taxon>
        <taxon>Pseudonocardiaceae</taxon>
    </lineage>
</organism>
<evidence type="ECO:0000313" key="5">
    <source>
        <dbReference type="Proteomes" id="UP000185696"/>
    </source>
</evidence>
<dbReference type="InterPro" id="IPR012336">
    <property type="entry name" value="Thioredoxin-like_fold"/>
</dbReference>
<protein>
    <submittedName>
        <fullName evidence="4">Disulfide bond formation protein DsbA</fullName>
    </submittedName>
</protein>
<dbReference type="SUPFAM" id="SSF52833">
    <property type="entry name" value="Thioredoxin-like"/>
    <property type="match status" value="1"/>
</dbReference>
<keyword evidence="2" id="KW-0472">Membrane</keyword>
<dbReference type="InterPro" id="IPR036249">
    <property type="entry name" value="Thioredoxin-like_sf"/>
</dbReference>
<dbReference type="PROSITE" id="PS51352">
    <property type="entry name" value="THIOREDOXIN_2"/>
    <property type="match status" value="1"/>
</dbReference>
<sequence length="223" mass="23970">MSSNTKVSLVIVGVVLAVVGAIVLFNQIGQPDAPAEVADGAPVAAPAEILVRPDSHLLSPAGGKVTVVEFLDLECEACGAAHPDVERLRAEYGDRVTFVLRYFPVPSHQNAELAARAVEAAGQQGQLEAMYRTMFDTQPRWGDQQVSHRETFVGFARDLGLDLPAFEAALDDPATAERVLRDRQDGLDLGVLGTPTFFVNGIKFNQPATYDGLRSAIDKELAQ</sequence>
<dbReference type="Pfam" id="PF13462">
    <property type="entry name" value="Thioredoxin_4"/>
    <property type="match status" value="1"/>
</dbReference>
<evidence type="ECO:0000256" key="1">
    <source>
        <dbReference type="ARBA" id="ARBA00005791"/>
    </source>
</evidence>
<feature type="transmembrane region" description="Helical" evidence="2">
    <location>
        <begin position="7"/>
        <end position="25"/>
    </location>
</feature>
<evidence type="ECO:0000313" key="4">
    <source>
        <dbReference type="EMBL" id="OLF05282.1"/>
    </source>
</evidence>
<feature type="domain" description="Thioredoxin" evidence="3">
    <location>
        <begin position="24"/>
        <end position="222"/>
    </location>
</feature>
<dbReference type="OrthoDB" id="117402at2"/>
<dbReference type="InterPro" id="IPR013766">
    <property type="entry name" value="Thioredoxin_domain"/>
</dbReference>
<evidence type="ECO:0000256" key="2">
    <source>
        <dbReference type="SAM" id="Phobius"/>
    </source>
</evidence>
<gene>
    <name evidence="4" type="ORF">BLA60_37175</name>
</gene>
<dbReference type="EMBL" id="MSIF01000031">
    <property type="protein sequence ID" value="OLF05282.1"/>
    <property type="molecule type" value="Genomic_DNA"/>
</dbReference>
<comment type="caution">
    <text evidence="4">The sequence shown here is derived from an EMBL/GenBank/DDBJ whole genome shotgun (WGS) entry which is preliminary data.</text>
</comment>
<dbReference type="AlphaFoldDB" id="A0A7Z1ATX3"/>
<dbReference type="Gene3D" id="3.40.30.10">
    <property type="entry name" value="Glutaredoxin"/>
    <property type="match status" value="1"/>
</dbReference>
<dbReference type="PANTHER" id="PTHR13887:SF55">
    <property type="entry name" value="SLR0313 PROTEIN"/>
    <property type="match status" value="1"/>
</dbReference>
<dbReference type="Proteomes" id="UP000185696">
    <property type="component" value="Unassembled WGS sequence"/>
</dbReference>
<name>A0A7Z1ATX3_9PSEU</name>